<keyword evidence="4" id="KW-1185">Reference proteome</keyword>
<dbReference type="Pfam" id="PF07905">
    <property type="entry name" value="PucR"/>
    <property type="match status" value="1"/>
</dbReference>
<dbReference type="EMBL" id="BMGR01000004">
    <property type="protein sequence ID" value="GGF99863.1"/>
    <property type="molecule type" value="Genomic_DNA"/>
</dbReference>
<dbReference type="InterPro" id="IPR012914">
    <property type="entry name" value="PucR_dom"/>
</dbReference>
<gene>
    <name evidence="3" type="primary">pucR</name>
    <name evidence="3" type="ORF">GCM10010916_16390</name>
</gene>
<dbReference type="PANTHER" id="PTHR33744">
    <property type="entry name" value="CARBOHYDRATE DIACID REGULATOR"/>
    <property type="match status" value="1"/>
</dbReference>
<protein>
    <submittedName>
        <fullName evidence="3">Purine catabolism regulatory protein</fullName>
    </submittedName>
</protein>
<proteinExistence type="predicted"/>
<dbReference type="InterPro" id="IPR042070">
    <property type="entry name" value="PucR_C-HTH_sf"/>
</dbReference>
<feature type="domain" description="Purine catabolism PurC-like" evidence="1">
    <location>
        <begin position="16"/>
        <end position="120"/>
    </location>
</feature>
<organism evidence="3 4">
    <name type="scientific">Paenibacillus abyssi</name>
    <dbReference type="NCBI Taxonomy" id="1340531"/>
    <lineage>
        <taxon>Bacteria</taxon>
        <taxon>Bacillati</taxon>
        <taxon>Bacillota</taxon>
        <taxon>Bacilli</taxon>
        <taxon>Bacillales</taxon>
        <taxon>Paenibacillaceae</taxon>
        <taxon>Paenibacillus</taxon>
    </lineage>
</organism>
<sequence>MYLTVEQAMSVYPLSEGKLVAGTEGRGRIVKSVNVMDAPDITDWIKEGEMLFTTAFLIKDAPEDAAQLLHKLNRRGSSGLGIKLGRFWDVIPQPMVALANDLGFPLIELPYQFTFSDQMNGLFRAEMQRNTHALHTVVEKQKKLMRFALQSDHNRQLFDDMSGVIGYPIAIVGSKGQMVYNASGIADSLLLQGWPWLNRNQWMRIGQAQAFRVPFVKHQVNTGFALFFTSESIHMTIEEGLFYQAAELISFHMNFRYEDYFERSLHKDFGMLIKRYLNHGIAADVLADFAKKLDLELFEGEFLCALADFSCNGDMSSRQLLLERLKDEYLSHPAVQEMNGIHVVMEEGVLSIYPNGREERTARLTELLHACFNSMDIKGGELPKAAVGGRKSSLADLKGAFAEVKETLRMALELGIGEAVVFCHSLELAYIFEQVSPERMELYCNKILGKLLAKDSDSALEMLRTLEIYIESDGQVNEAAKRLFVHRNTAAYRIEKLSEMLEVDFKKINDLLRLKLALLFRQLLARDSAVSGSSGDSKKRLR</sequence>
<dbReference type="PANTHER" id="PTHR33744:SF15">
    <property type="entry name" value="CARBOHYDRATE DIACID REGULATOR"/>
    <property type="match status" value="1"/>
</dbReference>
<dbReference type="InterPro" id="IPR025736">
    <property type="entry name" value="PucR_C-HTH_dom"/>
</dbReference>
<feature type="domain" description="PucR C-terminal helix-turn-helix" evidence="2">
    <location>
        <begin position="463"/>
        <end position="519"/>
    </location>
</feature>
<dbReference type="InterPro" id="IPR051448">
    <property type="entry name" value="CdaR-like_regulators"/>
</dbReference>
<comment type="caution">
    <text evidence="3">The sequence shown here is derived from an EMBL/GenBank/DDBJ whole genome shotgun (WGS) entry which is preliminary data.</text>
</comment>
<dbReference type="Pfam" id="PF13556">
    <property type="entry name" value="HTH_30"/>
    <property type="match status" value="1"/>
</dbReference>
<evidence type="ECO:0000259" key="2">
    <source>
        <dbReference type="Pfam" id="PF13556"/>
    </source>
</evidence>
<name>A0A917FSL1_9BACL</name>
<accession>A0A917FSL1</accession>
<reference evidence="3" key="1">
    <citation type="journal article" date="2014" name="Int. J. Syst. Evol. Microbiol.">
        <title>Complete genome sequence of Corynebacterium casei LMG S-19264T (=DSM 44701T), isolated from a smear-ripened cheese.</title>
        <authorList>
            <consortium name="US DOE Joint Genome Institute (JGI-PGF)"/>
            <person name="Walter F."/>
            <person name="Albersmeier A."/>
            <person name="Kalinowski J."/>
            <person name="Ruckert C."/>
        </authorList>
    </citation>
    <scope>NUCLEOTIDE SEQUENCE</scope>
    <source>
        <strain evidence="3">CGMCC 1.12987</strain>
    </source>
</reference>
<dbReference type="AlphaFoldDB" id="A0A917FSL1"/>
<reference evidence="3" key="2">
    <citation type="submission" date="2020-09" db="EMBL/GenBank/DDBJ databases">
        <authorList>
            <person name="Sun Q."/>
            <person name="Zhou Y."/>
        </authorList>
    </citation>
    <scope>NUCLEOTIDE SEQUENCE</scope>
    <source>
        <strain evidence="3">CGMCC 1.12987</strain>
    </source>
</reference>
<evidence type="ECO:0000313" key="3">
    <source>
        <dbReference type="EMBL" id="GGF99863.1"/>
    </source>
</evidence>
<evidence type="ECO:0000259" key="1">
    <source>
        <dbReference type="Pfam" id="PF07905"/>
    </source>
</evidence>
<dbReference type="Proteomes" id="UP000644756">
    <property type="component" value="Unassembled WGS sequence"/>
</dbReference>
<dbReference type="Gene3D" id="1.10.10.2840">
    <property type="entry name" value="PucR C-terminal helix-turn-helix domain"/>
    <property type="match status" value="1"/>
</dbReference>
<evidence type="ECO:0000313" key="4">
    <source>
        <dbReference type="Proteomes" id="UP000644756"/>
    </source>
</evidence>